<dbReference type="Proteomes" id="UP000018951">
    <property type="component" value="Unassembled WGS sequence"/>
</dbReference>
<dbReference type="AlphaFoldDB" id="W2V1B8"/>
<evidence type="ECO:0000256" key="1">
    <source>
        <dbReference type="SAM" id="Phobius"/>
    </source>
</evidence>
<sequence length="216" mass="24342">MTVESIIVCKNCGTKYIVYQDELGEGRVVRCSYCDQVWYQRSGNKEGSSLVVEQKSSPNSSEMKSRSKISGFIWVILVLLCVLGVSICSADVRDFIRYSLFRVSDVHALALEDISFVKNSLYNDSDSAVGVSVADYRLNMKIVNLSDQIQKLPGMCYIICYNRMGNILYKHAIPIQNKGSFLPYDQYGVEYQFNGISGDIDTIGVRILNFLETIFV</sequence>
<keyword evidence="3" id="KW-1185">Reference proteome</keyword>
<gene>
    <name evidence="2" type="ORF">P857_703</name>
</gene>
<feature type="transmembrane region" description="Helical" evidence="1">
    <location>
        <begin position="71"/>
        <end position="92"/>
    </location>
</feature>
<dbReference type="NCBIfam" id="TIGR02098">
    <property type="entry name" value="MJ0042_CXXC"/>
    <property type="match status" value="1"/>
</dbReference>
<keyword evidence="1" id="KW-0812">Transmembrane</keyword>
<proteinExistence type="predicted"/>
<keyword evidence="1" id="KW-0472">Membrane</keyword>
<evidence type="ECO:0000313" key="3">
    <source>
        <dbReference type="Proteomes" id="UP000018951"/>
    </source>
</evidence>
<reference evidence="2 3" key="1">
    <citation type="journal article" date="2013" name="PLoS ONE">
        <title>Bacterial endosymbiosis in a chordate host: long-term co-evolution and conservation of secondary metabolism.</title>
        <authorList>
            <person name="Kwan J.C."/>
            <person name="Schmidt E.W."/>
        </authorList>
    </citation>
    <scope>NUCLEOTIDE SEQUENCE [LARGE SCALE GENOMIC DNA]</scope>
    <source>
        <strain evidence="3">L6</strain>
    </source>
</reference>
<protein>
    <submittedName>
        <fullName evidence="2">MJ0042 family finger-like domain protein</fullName>
    </submittedName>
</protein>
<name>W2V1B8_9RICK</name>
<keyword evidence="1" id="KW-1133">Transmembrane helix</keyword>
<comment type="caution">
    <text evidence="2">The sequence shown here is derived from an EMBL/GenBank/DDBJ whole genome shotgun (WGS) entry which is preliminary data.</text>
</comment>
<evidence type="ECO:0000313" key="2">
    <source>
        <dbReference type="EMBL" id="ETO91213.1"/>
    </source>
</evidence>
<accession>W2V1B8</accession>
<organism evidence="2 3">
    <name type="scientific">Candidatus Xenolissoclinum pacificiensis L6</name>
    <dbReference type="NCBI Taxonomy" id="1401685"/>
    <lineage>
        <taxon>Bacteria</taxon>
        <taxon>Pseudomonadati</taxon>
        <taxon>Pseudomonadota</taxon>
        <taxon>Alphaproteobacteria</taxon>
        <taxon>Rickettsiales</taxon>
        <taxon>Anaplasmataceae</taxon>
        <taxon>Candidatus Xenolissoclinum</taxon>
    </lineage>
</organism>
<dbReference type="EMBL" id="AXCJ01000008">
    <property type="protein sequence ID" value="ETO91213.1"/>
    <property type="molecule type" value="Genomic_DNA"/>
</dbReference>
<dbReference type="InterPro" id="IPR011723">
    <property type="entry name" value="Znf/thioredoxin_put"/>
</dbReference>